<organism evidence="4 5">
    <name type="scientific">Rosa chinensis</name>
    <name type="common">China rose</name>
    <dbReference type="NCBI Taxonomy" id="74649"/>
    <lineage>
        <taxon>Eukaryota</taxon>
        <taxon>Viridiplantae</taxon>
        <taxon>Streptophyta</taxon>
        <taxon>Embryophyta</taxon>
        <taxon>Tracheophyta</taxon>
        <taxon>Spermatophyta</taxon>
        <taxon>Magnoliopsida</taxon>
        <taxon>eudicotyledons</taxon>
        <taxon>Gunneridae</taxon>
        <taxon>Pentapetalae</taxon>
        <taxon>rosids</taxon>
        <taxon>fabids</taxon>
        <taxon>Rosales</taxon>
        <taxon>Rosaceae</taxon>
        <taxon>Rosoideae</taxon>
        <taxon>Rosoideae incertae sedis</taxon>
        <taxon>Rosa</taxon>
    </lineage>
</organism>
<accession>A0A2P6P549</accession>
<keyword evidence="5" id="KW-1185">Reference proteome</keyword>
<dbReference type="GO" id="GO:0046872">
    <property type="term" value="F:metal ion binding"/>
    <property type="evidence" value="ECO:0007669"/>
    <property type="project" value="UniProtKB-KW"/>
</dbReference>
<dbReference type="Proteomes" id="UP000238479">
    <property type="component" value="Chromosome 7"/>
</dbReference>
<dbReference type="GO" id="GO:0052582">
    <property type="term" value="F:(+)-menthofuran synthase activity"/>
    <property type="evidence" value="ECO:0007669"/>
    <property type="project" value="UniProtKB-EC"/>
</dbReference>
<comment type="caution">
    <text evidence="4">The sequence shown here is derived from an EMBL/GenBank/DDBJ whole genome shotgun (WGS) entry which is preliminary data.</text>
</comment>
<dbReference type="Gramene" id="PRQ17058">
    <property type="protein sequence ID" value="PRQ17058"/>
    <property type="gene ID" value="RchiOBHm_Chr7g0190931"/>
</dbReference>
<keyword evidence="2" id="KW-0479">Metal-binding</keyword>
<sequence>MINKIRESSGGVVNLREMLVTLTNNDVVSRVAVGRKCYSNGGLKELSMEHTELQGSLDIGDYIPWLGWWSRVSGLDSKLDKLGSRTV</sequence>
<dbReference type="STRING" id="74649.A0A2P6P549"/>
<evidence type="ECO:0000256" key="3">
    <source>
        <dbReference type="ARBA" id="ARBA00023004"/>
    </source>
</evidence>
<dbReference type="EMBL" id="PDCK01000045">
    <property type="protein sequence ID" value="PRQ17058.1"/>
    <property type="molecule type" value="Genomic_DNA"/>
</dbReference>
<dbReference type="AlphaFoldDB" id="A0A2P6P549"/>
<comment type="similarity">
    <text evidence="1">Belongs to the cytochrome P450 family.</text>
</comment>
<gene>
    <name evidence="4" type="ORF">RchiOBHm_Chr7g0190931</name>
</gene>
<dbReference type="PANTHER" id="PTHR47955">
    <property type="entry name" value="CYTOCHROME P450 FAMILY 71 PROTEIN"/>
    <property type="match status" value="1"/>
</dbReference>
<name>A0A2P6P549_ROSCH</name>
<dbReference type="PANTHER" id="PTHR47955:SF15">
    <property type="entry name" value="CYTOCHROME P450 71A2-LIKE"/>
    <property type="match status" value="1"/>
</dbReference>
<dbReference type="EC" id="1.14.14.143" evidence="4"/>
<proteinExistence type="inferred from homology"/>
<evidence type="ECO:0000313" key="4">
    <source>
        <dbReference type="EMBL" id="PRQ17058.1"/>
    </source>
</evidence>
<protein>
    <submittedName>
        <fullName evidence="4">Putative (+)-menthofuran synthase</fullName>
        <ecNumber evidence="4">1.14.14.143</ecNumber>
    </submittedName>
</protein>
<keyword evidence="3" id="KW-0408">Iron</keyword>
<evidence type="ECO:0000313" key="5">
    <source>
        <dbReference type="Proteomes" id="UP000238479"/>
    </source>
</evidence>
<evidence type="ECO:0000256" key="2">
    <source>
        <dbReference type="ARBA" id="ARBA00022723"/>
    </source>
</evidence>
<evidence type="ECO:0000256" key="1">
    <source>
        <dbReference type="ARBA" id="ARBA00010617"/>
    </source>
</evidence>
<keyword evidence="4" id="KW-0560">Oxidoreductase</keyword>
<reference evidence="4 5" key="1">
    <citation type="journal article" date="2018" name="Nat. Genet.">
        <title>The Rosa genome provides new insights in the design of modern roses.</title>
        <authorList>
            <person name="Bendahmane M."/>
        </authorList>
    </citation>
    <scope>NUCLEOTIDE SEQUENCE [LARGE SCALE GENOMIC DNA]</scope>
    <source>
        <strain evidence="5">cv. Old Blush</strain>
    </source>
</reference>